<dbReference type="eggNOG" id="COG0652">
    <property type="taxonomic scope" value="Bacteria"/>
</dbReference>
<proteinExistence type="predicted"/>
<feature type="transmembrane region" description="Helical" evidence="5">
    <location>
        <begin position="33"/>
        <end position="54"/>
    </location>
</feature>
<evidence type="ECO:0000256" key="5">
    <source>
        <dbReference type="SAM" id="Phobius"/>
    </source>
</evidence>
<organism evidence="7 8">
    <name type="scientific">Cellulomonas gilvus (strain ATCC 13127 / NRRL B-14078)</name>
    <name type="common">Cellvibrio gilvus</name>
    <dbReference type="NCBI Taxonomy" id="593907"/>
    <lineage>
        <taxon>Bacteria</taxon>
        <taxon>Bacillati</taxon>
        <taxon>Actinomycetota</taxon>
        <taxon>Actinomycetes</taxon>
        <taxon>Micrococcales</taxon>
        <taxon>Cellulomonadaceae</taxon>
        <taxon>Cellulomonas</taxon>
    </lineage>
</organism>
<protein>
    <recommendedName>
        <fullName evidence="1">peptidylprolyl isomerase</fullName>
        <ecNumber evidence="1">5.2.1.8</ecNumber>
    </recommendedName>
</protein>
<keyword evidence="5" id="KW-0472">Membrane</keyword>
<dbReference type="InterPro" id="IPR002130">
    <property type="entry name" value="Cyclophilin-type_PPIase_dom"/>
</dbReference>
<evidence type="ECO:0000256" key="3">
    <source>
        <dbReference type="ARBA" id="ARBA00023235"/>
    </source>
</evidence>
<dbReference type="AlphaFoldDB" id="F8A4Z8"/>
<keyword evidence="8" id="KW-1185">Reference proteome</keyword>
<dbReference type="CDD" id="cd00317">
    <property type="entry name" value="cyclophilin"/>
    <property type="match status" value="1"/>
</dbReference>
<dbReference type="EMBL" id="CP002665">
    <property type="protein sequence ID" value="AEI12101.1"/>
    <property type="molecule type" value="Genomic_DNA"/>
</dbReference>
<gene>
    <name evidence="7" type="ordered locus">Celgi_1590</name>
</gene>
<evidence type="ECO:0000313" key="8">
    <source>
        <dbReference type="Proteomes" id="UP000000485"/>
    </source>
</evidence>
<dbReference type="Proteomes" id="UP000000485">
    <property type="component" value="Chromosome"/>
</dbReference>
<accession>F8A4Z8</accession>
<dbReference type="GO" id="GO:0003755">
    <property type="term" value="F:peptidyl-prolyl cis-trans isomerase activity"/>
    <property type="evidence" value="ECO:0007669"/>
    <property type="project" value="UniProtKB-KW"/>
</dbReference>
<dbReference type="PANTHER" id="PTHR43246">
    <property type="entry name" value="PEPTIDYL-PROLYL CIS-TRANS ISOMERASE CYP38, CHLOROPLASTIC"/>
    <property type="match status" value="1"/>
</dbReference>
<dbReference type="Gene3D" id="2.40.100.10">
    <property type="entry name" value="Cyclophilin-like"/>
    <property type="match status" value="1"/>
</dbReference>
<dbReference type="KEGG" id="cga:Celgi_1590"/>
<dbReference type="SUPFAM" id="SSF50891">
    <property type="entry name" value="Cyclophilin-like"/>
    <property type="match status" value="1"/>
</dbReference>
<dbReference type="RefSeq" id="WP_013883620.1">
    <property type="nucleotide sequence ID" value="NC_015671.1"/>
</dbReference>
<dbReference type="Pfam" id="PF00160">
    <property type="entry name" value="Pro_isomerase"/>
    <property type="match status" value="1"/>
</dbReference>
<dbReference type="InterPro" id="IPR044665">
    <property type="entry name" value="E_coli_cyclophilin_A-like"/>
</dbReference>
<evidence type="ECO:0000256" key="2">
    <source>
        <dbReference type="ARBA" id="ARBA00023110"/>
    </source>
</evidence>
<reference evidence="8" key="1">
    <citation type="submission" date="2011-04" db="EMBL/GenBank/DDBJ databases">
        <title>Complete sequence of Cellvibrio gilvus ATCC 13127.</title>
        <authorList>
            <person name="Lucas S."/>
            <person name="Han J."/>
            <person name="Lapidus A."/>
            <person name="Cheng J.-F."/>
            <person name="Goodwin L."/>
            <person name="Pitluck S."/>
            <person name="Peters L."/>
            <person name="Munk A."/>
            <person name="Detter J.C."/>
            <person name="Han C."/>
            <person name="Tapia R."/>
            <person name="Land M."/>
            <person name="Hauser L."/>
            <person name="Kyrpides N."/>
            <person name="Ivanova N."/>
            <person name="Ovchinnikova G."/>
            <person name="Pagani I."/>
            <person name="Mead D."/>
            <person name="Brumm P."/>
            <person name="Woyke T."/>
        </authorList>
    </citation>
    <scope>NUCLEOTIDE SEQUENCE [LARGE SCALE GENOMIC DNA]</scope>
    <source>
        <strain evidence="8">ATCC 13127 / NRRL B-14078</strain>
    </source>
</reference>
<sequence>MSSKREREYERRRFEKWQARQAEAAQHRRRQRVVAGVVVGALVLVIGVVAVVVASNDDDSPAAAYTTEPATGATQQPAATPAAAPTNSADVPDPALAEGRTWTGDLTLGSGTLGIELDGAAAPQAVANFVTLAQDGFFDGTKCHRLVTDGIHVLQCGDPEATGMGGPGYTWGPIENAPGDDVYPAGTIAMARQGGNGSSMGSQFFIVYDDSTIPSDDAGGYTVFGKVTSGLDVVEAIADAGAKEGVTDGPPASDVIIEGVKIK</sequence>
<feature type="compositionally biased region" description="Low complexity" evidence="4">
    <location>
        <begin position="66"/>
        <end position="86"/>
    </location>
</feature>
<evidence type="ECO:0000256" key="4">
    <source>
        <dbReference type="SAM" id="MobiDB-lite"/>
    </source>
</evidence>
<feature type="domain" description="PPIase cyclophilin-type" evidence="6">
    <location>
        <begin position="111"/>
        <end position="262"/>
    </location>
</feature>
<keyword evidence="5" id="KW-0812">Transmembrane</keyword>
<dbReference type="STRING" id="593907.Celgi_1590"/>
<dbReference type="PROSITE" id="PS50072">
    <property type="entry name" value="CSA_PPIASE_2"/>
    <property type="match status" value="1"/>
</dbReference>
<dbReference type="HOGENOM" id="CLU_012062_8_2_11"/>
<evidence type="ECO:0000259" key="6">
    <source>
        <dbReference type="PROSITE" id="PS50072"/>
    </source>
</evidence>
<keyword evidence="5" id="KW-1133">Transmembrane helix</keyword>
<dbReference type="EC" id="5.2.1.8" evidence="1"/>
<keyword evidence="2" id="KW-0697">Rotamase</keyword>
<name>F8A4Z8_CELGA</name>
<dbReference type="InterPro" id="IPR029000">
    <property type="entry name" value="Cyclophilin-like_dom_sf"/>
</dbReference>
<evidence type="ECO:0000256" key="1">
    <source>
        <dbReference type="ARBA" id="ARBA00013194"/>
    </source>
</evidence>
<feature type="region of interest" description="Disordered" evidence="4">
    <location>
        <begin position="63"/>
        <end position="101"/>
    </location>
</feature>
<keyword evidence="3 7" id="KW-0413">Isomerase</keyword>
<evidence type="ECO:0000313" key="7">
    <source>
        <dbReference type="EMBL" id="AEI12101.1"/>
    </source>
</evidence>
<dbReference type="OrthoDB" id="5507614at2"/>